<keyword evidence="19" id="KW-0812">Transmembrane</keyword>
<keyword evidence="15" id="KW-0862">Zinc</keyword>
<evidence type="ECO:0000256" key="19">
    <source>
        <dbReference type="SAM" id="Phobius"/>
    </source>
</evidence>
<dbReference type="FunFam" id="3.30.40.10:FF:000110">
    <property type="entry name" value="E3 ubiquitin-protein ligase RNF34 isoform X1"/>
    <property type="match status" value="1"/>
</dbReference>
<evidence type="ECO:0000256" key="12">
    <source>
        <dbReference type="ARBA" id="ARBA00022737"/>
    </source>
</evidence>
<keyword evidence="16" id="KW-0832">Ubl conjugation</keyword>
<dbReference type="GO" id="GO:1902042">
    <property type="term" value="P:negative regulation of extrinsic apoptotic signaling pathway via death domain receptors"/>
    <property type="evidence" value="ECO:0007669"/>
    <property type="project" value="TreeGrafter"/>
</dbReference>
<feature type="transmembrane region" description="Helical" evidence="19">
    <location>
        <begin position="6"/>
        <end position="28"/>
    </location>
</feature>
<keyword evidence="7" id="KW-0963">Cytoplasm</keyword>
<dbReference type="InterPro" id="IPR051728">
    <property type="entry name" value="RING-FYVE_E3_ubiquitin-ligase"/>
</dbReference>
<keyword evidence="12" id="KW-0677">Repeat</keyword>
<organism evidence="21 22">
    <name type="scientific">Laticauda laticaudata</name>
    <name type="common">Blue-ringed sea krait</name>
    <name type="synonym">Blue-lipped sea krait</name>
    <dbReference type="NCBI Taxonomy" id="8630"/>
    <lineage>
        <taxon>Eukaryota</taxon>
        <taxon>Metazoa</taxon>
        <taxon>Chordata</taxon>
        <taxon>Craniata</taxon>
        <taxon>Vertebrata</taxon>
        <taxon>Euteleostomi</taxon>
        <taxon>Lepidosauria</taxon>
        <taxon>Squamata</taxon>
        <taxon>Bifurcata</taxon>
        <taxon>Unidentata</taxon>
        <taxon>Episquamata</taxon>
        <taxon>Toxicofera</taxon>
        <taxon>Serpentes</taxon>
        <taxon>Colubroidea</taxon>
        <taxon>Elapidae</taxon>
        <taxon>Laticaudinae</taxon>
        <taxon>Laticauda</taxon>
    </lineage>
</organism>
<dbReference type="SMART" id="SM00184">
    <property type="entry name" value="RING"/>
    <property type="match status" value="2"/>
</dbReference>
<evidence type="ECO:0000256" key="11">
    <source>
        <dbReference type="ARBA" id="ARBA00022723"/>
    </source>
</evidence>
<evidence type="ECO:0000256" key="5">
    <source>
        <dbReference type="ARBA" id="ARBA00012483"/>
    </source>
</evidence>
<keyword evidence="9" id="KW-0808">Transferase</keyword>
<dbReference type="InterPro" id="IPR049320">
    <property type="entry name" value="CARP1_2_FYVE"/>
</dbReference>
<evidence type="ECO:0000256" key="4">
    <source>
        <dbReference type="ARBA" id="ARBA00004906"/>
    </source>
</evidence>
<keyword evidence="6" id="KW-1003">Cell membrane</keyword>
<evidence type="ECO:0000256" key="8">
    <source>
        <dbReference type="ARBA" id="ARBA00022553"/>
    </source>
</evidence>
<evidence type="ECO:0000256" key="6">
    <source>
        <dbReference type="ARBA" id="ARBA00022475"/>
    </source>
</evidence>
<dbReference type="Pfam" id="PF23632">
    <property type="entry name" value="SAP_RNF34_RFFL"/>
    <property type="match status" value="1"/>
</dbReference>
<dbReference type="Gene3D" id="1.10.720.140">
    <property type="match status" value="1"/>
</dbReference>
<dbReference type="Gene3D" id="1.10.720.30">
    <property type="entry name" value="SAP domain"/>
    <property type="match status" value="1"/>
</dbReference>
<evidence type="ECO:0000256" key="3">
    <source>
        <dbReference type="ARBA" id="ARBA00004514"/>
    </source>
</evidence>
<evidence type="ECO:0000256" key="2">
    <source>
        <dbReference type="ARBA" id="ARBA00004202"/>
    </source>
</evidence>
<dbReference type="GO" id="GO:0005829">
    <property type="term" value="C:cytosol"/>
    <property type="evidence" value="ECO:0007669"/>
    <property type="project" value="UniProtKB-SubCell"/>
</dbReference>
<dbReference type="GO" id="GO:0005886">
    <property type="term" value="C:plasma membrane"/>
    <property type="evidence" value="ECO:0007669"/>
    <property type="project" value="UniProtKB-SubCell"/>
</dbReference>
<evidence type="ECO:0000256" key="17">
    <source>
        <dbReference type="ARBA" id="ARBA00023136"/>
    </source>
</evidence>
<name>A0A8C5SMA1_LATLA</name>
<evidence type="ECO:0000313" key="21">
    <source>
        <dbReference type="Ensembl" id="ENSLLTP00000019727.1"/>
    </source>
</evidence>
<comment type="pathway">
    <text evidence="4">Protein modification; protein ubiquitination.</text>
</comment>
<keyword evidence="14" id="KW-0833">Ubl conjugation pathway</keyword>
<dbReference type="GO" id="GO:0008270">
    <property type="term" value="F:zinc ion binding"/>
    <property type="evidence" value="ECO:0007669"/>
    <property type="project" value="UniProtKB-KW"/>
</dbReference>
<reference evidence="21" key="1">
    <citation type="submission" date="2025-08" db="UniProtKB">
        <authorList>
            <consortium name="Ensembl"/>
        </authorList>
    </citation>
    <scope>IDENTIFICATION</scope>
</reference>
<comment type="subcellular location">
    <subcellularLocation>
        <location evidence="2">Cell membrane</location>
        <topology evidence="2">Peripheral membrane protein</topology>
    </subcellularLocation>
    <subcellularLocation>
        <location evidence="3">Cytoplasm</location>
        <location evidence="3">Cytosol</location>
    </subcellularLocation>
</comment>
<reference evidence="21" key="2">
    <citation type="submission" date="2025-09" db="UniProtKB">
        <authorList>
            <consortium name="Ensembl"/>
        </authorList>
    </citation>
    <scope>IDENTIFICATION</scope>
</reference>
<evidence type="ECO:0000256" key="16">
    <source>
        <dbReference type="ARBA" id="ARBA00022843"/>
    </source>
</evidence>
<dbReference type="SUPFAM" id="SSF68906">
    <property type="entry name" value="SAP domain"/>
    <property type="match status" value="1"/>
</dbReference>
<dbReference type="InterPro" id="IPR036361">
    <property type="entry name" value="SAP_dom_sf"/>
</dbReference>
<evidence type="ECO:0000256" key="1">
    <source>
        <dbReference type="ARBA" id="ARBA00000900"/>
    </source>
</evidence>
<evidence type="ECO:0000256" key="14">
    <source>
        <dbReference type="ARBA" id="ARBA00022786"/>
    </source>
</evidence>
<dbReference type="Pfam" id="PF13920">
    <property type="entry name" value="zf-C3HC4_3"/>
    <property type="match status" value="1"/>
</dbReference>
<feature type="transmembrane region" description="Helical" evidence="19">
    <location>
        <begin position="49"/>
        <end position="72"/>
    </location>
</feature>
<evidence type="ECO:0000256" key="9">
    <source>
        <dbReference type="ARBA" id="ARBA00022679"/>
    </source>
</evidence>
<dbReference type="GeneTree" id="ENSGT00390000012719"/>
<dbReference type="GO" id="GO:0043161">
    <property type="term" value="P:proteasome-mediated ubiquitin-dependent protein catabolic process"/>
    <property type="evidence" value="ECO:0007669"/>
    <property type="project" value="TreeGrafter"/>
</dbReference>
<keyword evidence="10" id="KW-0053">Apoptosis</keyword>
<dbReference type="InterPro" id="IPR013083">
    <property type="entry name" value="Znf_RING/FYVE/PHD"/>
</dbReference>
<dbReference type="InterPro" id="IPR055111">
    <property type="entry name" value="RNF34_RFFL_HeH"/>
</dbReference>
<protein>
    <recommendedName>
        <fullName evidence="5">RING-type E3 ubiquitin transferase</fullName>
        <ecNumber evidence="5">2.3.2.27</ecNumber>
    </recommendedName>
</protein>
<dbReference type="Gene3D" id="3.30.40.10">
    <property type="entry name" value="Zinc/RING finger domain, C3HC4 (zinc finger)"/>
    <property type="match status" value="1"/>
</dbReference>
<dbReference type="PROSITE" id="PS50089">
    <property type="entry name" value="ZF_RING_2"/>
    <property type="match status" value="1"/>
</dbReference>
<dbReference type="Proteomes" id="UP000694406">
    <property type="component" value="Unplaced"/>
</dbReference>
<keyword evidence="8" id="KW-0597">Phosphoprotein</keyword>
<feature type="domain" description="RING-type" evidence="20">
    <location>
        <begin position="378"/>
        <end position="413"/>
    </location>
</feature>
<keyword evidence="22" id="KW-1185">Reference proteome</keyword>
<dbReference type="InterPro" id="IPR057299">
    <property type="entry name" value="RNF34_RFFL_SAP"/>
</dbReference>
<dbReference type="SUPFAM" id="SSF57903">
    <property type="entry name" value="FYVE/PHD zinc finger"/>
    <property type="match status" value="1"/>
</dbReference>
<evidence type="ECO:0000256" key="10">
    <source>
        <dbReference type="ARBA" id="ARBA00022703"/>
    </source>
</evidence>
<dbReference type="PANTHER" id="PTHR14879:SF2">
    <property type="entry name" value="E3 UBIQUITIN-PROTEIN LIGASE RIFIFYLIN"/>
    <property type="match status" value="1"/>
</dbReference>
<dbReference type="Ensembl" id="ENSLLTT00000020454.1">
    <property type="protein sequence ID" value="ENSLLTP00000019727.1"/>
    <property type="gene ID" value="ENSLLTG00000014815.1"/>
</dbReference>
<evidence type="ECO:0000256" key="15">
    <source>
        <dbReference type="ARBA" id="ARBA00022833"/>
    </source>
</evidence>
<dbReference type="Pfam" id="PF22968">
    <property type="entry name" value="RNF34L-like_3rd"/>
    <property type="match status" value="1"/>
</dbReference>
<comment type="catalytic activity">
    <reaction evidence="1">
        <text>S-ubiquitinyl-[E2 ubiquitin-conjugating enzyme]-L-cysteine + [acceptor protein]-L-lysine = [E2 ubiquitin-conjugating enzyme]-L-cysteine + N(6)-ubiquitinyl-[acceptor protein]-L-lysine.</text>
        <dbReference type="EC" id="2.3.2.27"/>
    </reaction>
</comment>
<accession>A0A8C5SMA1</accession>
<keyword evidence="11" id="KW-0479">Metal-binding</keyword>
<evidence type="ECO:0000256" key="7">
    <source>
        <dbReference type="ARBA" id="ARBA00022490"/>
    </source>
</evidence>
<dbReference type="GO" id="GO:0061630">
    <property type="term" value="F:ubiquitin protein ligase activity"/>
    <property type="evidence" value="ECO:0007669"/>
    <property type="project" value="UniProtKB-EC"/>
</dbReference>
<dbReference type="Pfam" id="PF21272">
    <property type="entry name" value="FYVE_CARP1-2"/>
    <property type="match status" value="1"/>
</dbReference>
<dbReference type="GO" id="GO:0070936">
    <property type="term" value="P:protein K48-linked ubiquitination"/>
    <property type="evidence" value="ECO:0007669"/>
    <property type="project" value="TreeGrafter"/>
</dbReference>
<dbReference type="PANTHER" id="PTHR14879">
    <property type="entry name" value="CASPASE REGULATOR, RING FINGER DOMAIN-CONTAINING"/>
    <property type="match status" value="1"/>
</dbReference>
<evidence type="ECO:0000313" key="22">
    <source>
        <dbReference type="Proteomes" id="UP000694406"/>
    </source>
</evidence>
<dbReference type="SUPFAM" id="SSF57850">
    <property type="entry name" value="RING/U-box"/>
    <property type="match status" value="1"/>
</dbReference>
<evidence type="ECO:0000256" key="13">
    <source>
        <dbReference type="ARBA" id="ARBA00022771"/>
    </source>
</evidence>
<dbReference type="InterPro" id="IPR011011">
    <property type="entry name" value="Znf_FYVE_PHD"/>
</dbReference>
<dbReference type="GO" id="GO:0006915">
    <property type="term" value="P:apoptotic process"/>
    <property type="evidence" value="ECO:0007669"/>
    <property type="project" value="UniProtKB-KW"/>
</dbReference>
<evidence type="ECO:0000256" key="18">
    <source>
        <dbReference type="PROSITE-ProRule" id="PRU00175"/>
    </source>
</evidence>
<dbReference type="InterPro" id="IPR001841">
    <property type="entry name" value="Znf_RING"/>
</dbReference>
<evidence type="ECO:0000259" key="20">
    <source>
        <dbReference type="PROSITE" id="PS50089"/>
    </source>
</evidence>
<keyword evidence="13 18" id="KW-0863">Zinc-finger</keyword>
<keyword evidence="17 19" id="KW-0472">Membrane</keyword>
<proteinExistence type="predicted"/>
<dbReference type="EC" id="2.3.2.27" evidence="5"/>
<keyword evidence="19" id="KW-1133">Transmembrane helix</keyword>
<dbReference type="AlphaFoldDB" id="A0A8C5SMA1"/>
<sequence length="425" mass="47711">MGLNLAKLWPLQSCCTAMIMYLSLLEFPTSFSTSFLPAAGKPAGSHKSFWYPLLLCLFVVILFLCLVIMWAACCNWFCLNGQPEDIPHCPQPGTRAYSNAGYSSFPSPTASEQSCKACGLHFSSSFLKRVCLDCKKSFCPSCAHQPESGPCLCHLCERFRATAFQREELIKMKVKDLRDYLELREISTEMCREKDELVCLIISQQPSDPQRERATRVPHPVPVSVAQEECTTTPVSLNYSPEQISTNPALQTEEHLQANGHVLPSQDDMAEVESAVQNLPEEETQSTDSEDNLVTGRRASLSDLTSLRDIDALSVRQLKEILARNFVNYKGCCEKWELMERVTRLYKEKDLQQLVSDTDDQTAPSGNATLPGSEENLCKICMDSIIDCVLLECGHMVTCTKCGKRMNECPICRQYVIRAVHVFRT</sequence>